<evidence type="ECO:0000256" key="2">
    <source>
        <dbReference type="PIRSR" id="PIRSR640198-3"/>
    </source>
</evidence>
<sequence>MATKDSNTIITCLQSSDESLSAQQILAQLGNGLPLRTLQYQLKKLVQQQSIVQTGKGRATKYSLPSHSYPSIEPRQADLVNESDEPFTVSAEAKQSQSYLRQAINKRKVVGYDYDFLNSYRPNVSNYLTDSERKHLKDIGSQKIAPQPAGTYAKHIMNRLLIDLSWNSSRLEGNTYSLLDSRRLIDFGQIATGHKPLEAQMILNHKDAIEFLVNSAEDISFNRYTLLNLHALLANNLLADTKAAGRLRHIPVGIEQSAFLPLEVPQLINSYFDQLLATAAAIKDPFEQSLFAMVQLPYLQAFDDVNKRVSRLAANIPLIKHNYAPLSFVEVPEKLYVEATLAVYELNDTRLLKEVFIWAYERSAERYAAVRQSLGEPDPLRLRYREALKTVVSEVLNGAMNRQDAFAVVKAWSESQIDPSEAGEFQAMVEKELLSLHEGNFARYAVRPSAFEIWVKVWNNA</sequence>
<dbReference type="Pfam" id="PF02661">
    <property type="entry name" value="Fic"/>
    <property type="match status" value="1"/>
</dbReference>
<accession>A0A317CFN0</accession>
<dbReference type="AlphaFoldDB" id="A0A317CFN0"/>
<dbReference type="SUPFAM" id="SSF140931">
    <property type="entry name" value="Fic-like"/>
    <property type="match status" value="1"/>
</dbReference>
<dbReference type="Gene3D" id="1.10.3290.10">
    <property type="entry name" value="Fido-like domain"/>
    <property type="match status" value="1"/>
</dbReference>
<dbReference type="PANTHER" id="PTHR13504">
    <property type="entry name" value="FIDO DOMAIN-CONTAINING PROTEIN DDB_G0283145"/>
    <property type="match status" value="1"/>
</dbReference>
<evidence type="ECO:0000313" key="5">
    <source>
        <dbReference type="Proteomes" id="UP000245506"/>
    </source>
</evidence>
<dbReference type="InterPro" id="IPR036597">
    <property type="entry name" value="Fido-like_dom_sf"/>
</dbReference>
<reference evidence="4 5" key="1">
    <citation type="submission" date="2018-05" db="EMBL/GenBank/DDBJ databases">
        <title>Leucothrix arctica sp. nov., isolated from Arctic seawater.</title>
        <authorList>
            <person name="Choi A."/>
            <person name="Baek K."/>
        </authorList>
    </citation>
    <scope>NUCLEOTIDE SEQUENCE [LARGE SCALE GENOMIC DNA]</scope>
    <source>
        <strain evidence="4 5">IMCC9719</strain>
    </source>
</reference>
<evidence type="ECO:0000313" key="4">
    <source>
        <dbReference type="EMBL" id="PWQ96213.1"/>
    </source>
</evidence>
<comment type="caution">
    <text evidence="4">The sequence shown here is derived from an EMBL/GenBank/DDBJ whole genome shotgun (WGS) entry which is preliminary data.</text>
</comment>
<feature type="binding site" evidence="1">
    <location>
        <begin position="304"/>
        <end position="311"/>
    </location>
    <ligand>
        <name>ATP</name>
        <dbReference type="ChEBI" id="CHEBI:30616"/>
    </ligand>
</feature>
<name>A0A317CFN0_9GAMM</name>
<evidence type="ECO:0000256" key="1">
    <source>
        <dbReference type="PIRSR" id="PIRSR640198-2"/>
    </source>
</evidence>
<evidence type="ECO:0000259" key="3">
    <source>
        <dbReference type="PROSITE" id="PS51459"/>
    </source>
</evidence>
<dbReference type="InterPro" id="IPR003812">
    <property type="entry name" value="Fido"/>
</dbReference>
<feature type="site" description="Important for autoinhibition of adenylyltransferase activity" evidence="2">
    <location>
        <position position="172"/>
    </location>
</feature>
<dbReference type="EMBL" id="QGKL01000029">
    <property type="protein sequence ID" value="PWQ96213.1"/>
    <property type="molecule type" value="Genomic_DNA"/>
</dbReference>
<gene>
    <name evidence="4" type="ORF">DKT75_09465</name>
</gene>
<dbReference type="GO" id="GO:0005524">
    <property type="term" value="F:ATP binding"/>
    <property type="evidence" value="ECO:0007669"/>
    <property type="project" value="UniProtKB-KW"/>
</dbReference>
<protein>
    <recommendedName>
        <fullName evidence="3">Fido domain-containing protein</fullName>
    </recommendedName>
</protein>
<dbReference type="InterPro" id="IPR040198">
    <property type="entry name" value="Fido_containing"/>
</dbReference>
<keyword evidence="1" id="KW-0547">Nucleotide-binding</keyword>
<organism evidence="4 5">
    <name type="scientific">Leucothrix arctica</name>
    <dbReference type="NCBI Taxonomy" id="1481894"/>
    <lineage>
        <taxon>Bacteria</taxon>
        <taxon>Pseudomonadati</taxon>
        <taxon>Pseudomonadota</taxon>
        <taxon>Gammaproteobacteria</taxon>
        <taxon>Thiotrichales</taxon>
        <taxon>Thiotrichaceae</taxon>
        <taxon>Leucothrix</taxon>
    </lineage>
</organism>
<dbReference type="Proteomes" id="UP000245506">
    <property type="component" value="Unassembled WGS sequence"/>
</dbReference>
<feature type="domain" description="Fido" evidence="3">
    <location>
        <begin position="221"/>
        <end position="361"/>
    </location>
</feature>
<keyword evidence="1" id="KW-0067">ATP-binding</keyword>
<dbReference type="PROSITE" id="PS51459">
    <property type="entry name" value="FIDO"/>
    <property type="match status" value="1"/>
</dbReference>
<dbReference type="OrthoDB" id="9807853at2"/>
<dbReference type="PANTHER" id="PTHR13504:SF38">
    <property type="entry name" value="FIDO DOMAIN-CONTAINING PROTEIN"/>
    <property type="match status" value="1"/>
</dbReference>
<proteinExistence type="predicted"/>
<keyword evidence="5" id="KW-1185">Reference proteome</keyword>